<sequence>MSTDTSFAFSAGPDQQALRTAFQHFLRPTFTLLRGGGLAMLLVGLALVLLWDQYVAGLLVLMLGLGFAVVVPSRTLRRVMQRSAALSGRGASYRVDEQGIFAANDLVEALYRWPALTRVDELPGMLLVAIGESGFVSMRTGDLDPQTRAALTEFVRARVGRA</sequence>
<name>A0ABM7LSW1_9ACTN</name>
<reference evidence="2 3" key="1">
    <citation type="submission" date="2020-08" db="EMBL/GenBank/DDBJ databases">
        <title>Whole genome shotgun sequence of Actinoplanes ianthinogenes NBRC 13996.</title>
        <authorList>
            <person name="Komaki H."/>
            <person name="Tamura T."/>
        </authorList>
    </citation>
    <scope>NUCLEOTIDE SEQUENCE [LARGE SCALE GENOMIC DNA]</scope>
    <source>
        <strain evidence="2 3">NBRC 13996</strain>
    </source>
</reference>
<keyword evidence="3" id="KW-1185">Reference proteome</keyword>
<evidence type="ECO:0000313" key="3">
    <source>
        <dbReference type="Proteomes" id="UP000676967"/>
    </source>
</evidence>
<feature type="transmembrane region" description="Helical" evidence="1">
    <location>
        <begin position="54"/>
        <end position="72"/>
    </location>
</feature>
<evidence type="ECO:0000313" key="2">
    <source>
        <dbReference type="EMBL" id="BCJ42431.1"/>
    </source>
</evidence>
<organism evidence="2 3">
    <name type="scientific">Actinoplanes ianthinogenes</name>
    <dbReference type="NCBI Taxonomy" id="122358"/>
    <lineage>
        <taxon>Bacteria</taxon>
        <taxon>Bacillati</taxon>
        <taxon>Actinomycetota</taxon>
        <taxon>Actinomycetes</taxon>
        <taxon>Micromonosporales</taxon>
        <taxon>Micromonosporaceae</taxon>
        <taxon>Actinoplanes</taxon>
    </lineage>
</organism>
<dbReference type="RefSeq" id="WP_189328872.1">
    <property type="nucleotide sequence ID" value="NZ_AP023356.1"/>
</dbReference>
<dbReference type="Proteomes" id="UP000676967">
    <property type="component" value="Chromosome"/>
</dbReference>
<gene>
    <name evidence="2" type="ORF">Aiant_30880</name>
</gene>
<keyword evidence="1" id="KW-0812">Transmembrane</keyword>
<evidence type="ECO:0008006" key="4">
    <source>
        <dbReference type="Google" id="ProtNLM"/>
    </source>
</evidence>
<keyword evidence="1" id="KW-0472">Membrane</keyword>
<dbReference type="EMBL" id="AP023356">
    <property type="protein sequence ID" value="BCJ42431.1"/>
    <property type="molecule type" value="Genomic_DNA"/>
</dbReference>
<proteinExistence type="predicted"/>
<protein>
    <recommendedName>
        <fullName evidence="4">YcxB-like protein domain-containing protein</fullName>
    </recommendedName>
</protein>
<feature type="transmembrane region" description="Helical" evidence="1">
    <location>
        <begin position="29"/>
        <end position="48"/>
    </location>
</feature>
<accession>A0ABM7LSW1</accession>
<evidence type="ECO:0000256" key="1">
    <source>
        <dbReference type="SAM" id="Phobius"/>
    </source>
</evidence>
<keyword evidence="1" id="KW-1133">Transmembrane helix</keyword>